<dbReference type="Proteomes" id="UP001163324">
    <property type="component" value="Chromosome 7"/>
</dbReference>
<reference evidence="1" key="1">
    <citation type="submission" date="2022-10" db="EMBL/GenBank/DDBJ databases">
        <title>Complete Genome of Trichothecium roseum strain YXFP-22015, a Plant Pathogen Isolated from Citrus.</title>
        <authorList>
            <person name="Wang Y."/>
            <person name="Zhu L."/>
        </authorList>
    </citation>
    <scope>NUCLEOTIDE SEQUENCE</scope>
    <source>
        <strain evidence="1">YXFP-22015</strain>
    </source>
</reference>
<keyword evidence="2" id="KW-1185">Reference proteome</keyword>
<protein>
    <submittedName>
        <fullName evidence="1">Uncharacterized protein</fullName>
    </submittedName>
</protein>
<gene>
    <name evidence="1" type="ORF">N3K66_007584</name>
</gene>
<comment type="caution">
    <text evidence="1">The sequence shown here is derived from an EMBL/GenBank/DDBJ whole genome shotgun (WGS) entry which is preliminary data.</text>
</comment>
<organism evidence="1 2">
    <name type="scientific">Trichothecium roseum</name>
    <dbReference type="NCBI Taxonomy" id="47278"/>
    <lineage>
        <taxon>Eukaryota</taxon>
        <taxon>Fungi</taxon>
        <taxon>Dikarya</taxon>
        <taxon>Ascomycota</taxon>
        <taxon>Pezizomycotina</taxon>
        <taxon>Sordariomycetes</taxon>
        <taxon>Hypocreomycetidae</taxon>
        <taxon>Hypocreales</taxon>
        <taxon>Hypocreales incertae sedis</taxon>
        <taxon>Trichothecium</taxon>
    </lineage>
</organism>
<evidence type="ECO:0000313" key="2">
    <source>
        <dbReference type="Proteomes" id="UP001163324"/>
    </source>
</evidence>
<proteinExistence type="predicted"/>
<evidence type="ECO:0000313" key="1">
    <source>
        <dbReference type="EMBL" id="KAI9897728.1"/>
    </source>
</evidence>
<dbReference type="EMBL" id="CM047946">
    <property type="protein sequence ID" value="KAI9897728.1"/>
    <property type="molecule type" value="Genomic_DNA"/>
</dbReference>
<accession>A0ACC0UUR2</accession>
<sequence>MPPLSPAAVAAVLVLVPAAAFLLLRLLHELLASPLRRFPGPPAARFTDLYRAAVTLRGRAERHHRSWHARYGPAVRVGPDAVLLSDPALIRHVYATKNAWLKTDFYRPNDIPFNGGRIHNLFNARDHAWYDHYKRPIGNVFSLSRVLEMEPLVDDTVAKFVRRIEAGWLSGGGQTRVVPMDEWLGYFAWDSICKITYGQHYGFIEQGRDVDGVIRNSKAGMRYFAPCSQIPWVDNYLDKNPYIRIGPRPMEAARAFSARVIVKYRAALSSTAAAAEDEKDEEEKKNKEKKNKDETGGVGGHLVERYFRVQKTYPDTVDDAQIANYALLSLGAGGDTTAAALRSALYLLAKSPVSYAVASAELDRAALPLPVRYADAQRARLPYLDACIRESMRLFPGVALAPEREVPPGPGFTLPDGRVLPAGTKVGINPAVVCRDEAVFGTRYAVDDFVPERWLRLEGESDEDWAARTKAMDVALDFTFGFGKRVCIGRNIAKLEIWKLMATLLTLFDIKLADPDHEWKCENYWFVYQSDMPMIITRKGSAKI</sequence>
<name>A0ACC0UUR2_9HYPO</name>